<dbReference type="InterPro" id="IPR007296">
    <property type="entry name" value="DUF403"/>
</dbReference>
<reference evidence="2 3" key="1">
    <citation type="submission" date="2016-01" db="EMBL/GenBank/DDBJ databases">
        <title>Complete genome and mega plasmid sequence of Sphingomonas panacis DCY99 elicits systemic resistance in rice to Xanthomonas oryzae.</title>
        <authorList>
            <person name="Kim Y.J."/>
            <person name="Yang D.C."/>
            <person name="Sing P."/>
        </authorList>
    </citation>
    <scope>NUCLEOTIDE SEQUENCE [LARGE SCALE GENOMIC DNA]</scope>
    <source>
        <strain evidence="2 3">DCY99</strain>
    </source>
</reference>
<evidence type="ECO:0000313" key="2">
    <source>
        <dbReference type="EMBL" id="AOH84607.1"/>
    </source>
</evidence>
<dbReference type="AlphaFoldDB" id="A0A1B3ZB15"/>
<dbReference type="KEGG" id="span:AWL63_12145"/>
<dbReference type="PANTHER" id="PTHR34595:SF7">
    <property type="entry name" value="SLL1039 PROTEIN"/>
    <property type="match status" value="1"/>
</dbReference>
<evidence type="ECO:0000313" key="3">
    <source>
        <dbReference type="Proteomes" id="UP000094256"/>
    </source>
</evidence>
<organism evidence="2 3">
    <name type="scientific">Sphingomonas panacis</name>
    <dbReference type="NCBI Taxonomy" id="1560345"/>
    <lineage>
        <taxon>Bacteria</taxon>
        <taxon>Pseudomonadati</taxon>
        <taxon>Pseudomonadota</taxon>
        <taxon>Alphaproteobacteria</taxon>
        <taxon>Sphingomonadales</taxon>
        <taxon>Sphingomonadaceae</taxon>
        <taxon>Sphingomonas</taxon>
    </lineage>
</organism>
<dbReference type="STRING" id="1560345.AWL63_12145"/>
<dbReference type="PANTHER" id="PTHR34595">
    <property type="entry name" value="BLR5612 PROTEIN"/>
    <property type="match status" value="1"/>
</dbReference>
<dbReference type="InterPro" id="IPR051680">
    <property type="entry name" value="ATP-dep_Glu-Cys_Ligase-2"/>
</dbReference>
<protein>
    <submittedName>
        <fullName evidence="2">A alpha-helical domain with a conserved ER moti</fullName>
    </submittedName>
</protein>
<dbReference type="RefSeq" id="WP_069205158.1">
    <property type="nucleotide sequence ID" value="NZ_CP014168.1"/>
</dbReference>
<sequence length="311" mass="34268">MLARTASSLYWLGRYVERADFIARLVEATIRLDALSPRPAGRVAWESALAVTDTVAAFAKTGEEVGQDSVARFLTLDSTHSGSLVRSLDLARNNARAVRTSLTREAWTGINQAWLLFQNRAMPGGAAATLALAEAVKTATRGFEGAIHRMLRNQTTWFIRLGQAVERADNTARLLDVKYHILLPAGEPVGGVVDRDQWTTILQTVSAVTAYRWLYSEGLQPSNVIDLLIARAELPRSLAASAEETVEILDLLAKRTGMHGEADQMARNRQARMLKTHSKEVIAGGLHQYLERFLAENDDLHFAIAGQFKFG</sequence>
<name>A0A1B3ZB15_9SPHN</name>
<dbReference type="EMBL" id="CP014168">
    <property type="protein sequence ID" value="AOH84607.1"/>
    <property type="molecule type" value="Genomic_DNA"/>
</dbReference>
<dbReference type="Pfam" id="PF04168">
    <property type="entry name" value="Alpha-E"/>
    <property type="match status" value="1"/>
</dbReference>
<accession>A0A1B3ZB15</accession>
<dbReference type="OrthoDB" id="9803532at2"/>
<keyword evidence="3" id="KW-1185">Reference proteome</keyword>
<proteinExistence type="predicted"/>
<gene>
    <name evidence="2" type="ORF">AWL63_12145</name>
</gene>
<feature type="domain" description="DUF403" evidence="1">
    <location>
        <begin position="1"/>
        <end position="308"/>
    </location>
</feature>
<evidence type="ECO:0000259" key="1">
    <source>
        <dbReference type="Pfam" id="PF04168"/>
    </source>
</evidence>
<dbReference type="Proteomes" id="UP000094256">
    <property type="component" value="Chromosome"/>
</dbReference>